<evidence type="ECO:0000256" key="1">
    <source>
        <dbReference type="SAM" id="MobiDB-lite"/>
    </source>
</evidence>
<dbReference type="AlphaFoldDB" id="A0A1I8FQU3"/>
<evidence type="ECO:0000313" key="3">
    <source>
        <dbReference type="Proteomes" id="UP000095280"/>
    </source>
</evidence>
<feature type="compositionally biased region" description="Low complexity" evidence="1">
    <location>
        <begin position="22"/>
        <end position="31"/>
    </location>
</feature>
<feature type="transmembrane region" description="Helical" evidence="2">
    <location>
        <begin position="227"/>
        <end position="250"/>
    </location>
</feature>
<dbReference type="WBParaSite" id="maker-unitig_42967-snap-gene-0.2-mRNA-1">
    <property type="protein sequence ID" value="maker-unitig_42967-snap-gene-0.2-mRNA-1"/>
    <property type="gene ID" value="maker-unitig_42967-snap-gene-0.2"/>
</dbReference>
<evidence type="ECO:0000313" key="4">
    <source>
        <dbReference type="WBParaSite" id="maker-unitig_42967-snap-gene-0.2-mRNA-1"/>
    </source>
</evidence>
<feature type="transmembrane region" description="Helical" evidence="2">
    <location>
        <begin position="77"/>
        <end position="97"/>
    </location>
</feature>
<keyword evidence="3" id="KW-1185">Reference proteome</keyword>
<feature type="transmembrane region" description="Helical" evidence="2">
    <location>
        <begin position="151"/>
        <end position="173"/>
    </location>
</feature>
<keyword evidence="2" id="KW-1133">Transmembrane helix</keyword>
<reference evidence="4" key="1">
    <citation type="submission" date="2016-11" db="UniProtKB">
        <authorList>
            <consortium name="WormBaseParasite"/>
        </authorList>
    </citation>
    <scope>IDENTIFICATION</scope>
</reference>
<feature type="transmembrane region" description="Helical" evidence="2">
    <location>
        <begin position="256"/>
        <end position="277"/>
    </location>
</feature>
<evidence type="ECO:0000256" key="2">
    <source>
        <dbReference type="SAM" id="Phobius"/>
    </source>
</evidence>
<proteinExistence type="predicted"/>
<keyword evidence="2" id="KW-0472">Membrane</keyword>
<dbReference type="Proteomes" id="UP000095280">
    <property type="component" value="Unplaced"/>
</dbReference>
<sequence>MTAWEHSPPGLPAPLSPKEKPLAAGPAAPDGGHAAVAESGFLGVGDLLKAVHRPHGHDNPAGVAAARAGVLRAGAQAAALLALALVAQAVVLVLRVLHPGAAAIALVKVCVVNGAAGLDRRVDAALPVEVVSRGVVRVHQRLHERRVRHHVAVAAADAVAALVVVAVQAGHGGRAARRRLLRRSALASRRRDSPTVLPEAPSAARMASHCLICSIISRIELDGQTKWLKLAFFFSVIGFCLLLYTSFFWGGAGGQAVAVLAYLFYVATVIMVSAYVFVDEAKQLPVLVAFLIAALIAGPAGAPDAVDQQQDARQSRAGGAPGRPAGGRLVDERRLHECRQQDEGRCILVLVQVFLDRRSHYNTTKGFLSGSSAIAAGVMAILALVTGG</sequence>
<protein>
    <submittedName>
        <fullName evidence="4">DUF2182 domain-containing protein</fullName>
    </submittedName>
</protein>
<accession>A0A1I8FQU3</accession>
<feature type="region of interest" description="Disordered" evidence="1">
    <location>
        <begin position="307"/>
        <end position="328"/>
    </location>
</feature>
<feature type="region of interest" description="Disordered" evidence="1">
    <location>
        <begin position="1"/>
        <end position="31"/>
    </location>
</feature>
<organism evidence="3 4">
    <name type="scientific">Macrostomum lignano</name>
    <dbReference type="NCBI Taxonomy" id="282301"/>
    <lineage>
        <taxon>Eukaryota</taxon>
        <taxon>Metazoa</taxon>
        <taxon>Spiralia</taxon>
        <taxon>Lophotrochozoa</taxon>
        <taxon>Platyhelminthes</taxon>
        <taxon>Rhabditophora</taxon>
        <taxon>Macrostomorpha</taxon>
        <taxon>Macrostomida</taxon>
        <taxon>Macrostomidae</taxon>
        <taxon>Macrostomum</taxon>
    </lineage>
</organism>
<feature type="transmembrane region" description="Helical" evidence="2">
    <location>
        <begin position="366"/>
        <end position="385"/>
    </location>
</feature>
<keyword evidence="2" id="KW-0812">Transmembrane</keyword>
<feature type="transmembrane region" description="Helical" evidence="2">
    <location>
        <begin position="284"/>
        <end position="302"/>
    </location>
</feature>
<name>A0A1I8FQU3_9PLAT</name>